<feature type="transmembrane region" description="Helical" evidence="1">
    <location>
        <begin position="59"/>
        <end position="78"/>
    </location>
</feature>
<dbReference type="InterPro" id="IPR052165">
    <property type="entry name" value="Membrane_assoc_protease"/>
</dbReference>
<keyword evidence="1" id="KW-1133">Transmembrane helix</keyword>
<dbReference type="Gene3D" id="2.40.50.140">
    <property type="entry name" value="Nucleic acid-binding proteins"/>
    <property type="match status" value="1"/>
</dbReference>
<dbReference type="AlphaFoldDB" id="K6ZZF8"/>
<sequence length="150" mass="16085">MWLSDNLGIGLISLGLLLLAIEILVLGFSTFVLFFVGGAALLTGLLIQIGLIGDTALNASLFVSFFTALLALFLWKPLKNMQQDVDRKKPSSDLIGHSFVLASDISPAQPGVYQYSGIKWRLVSAQPITSGSKVQVIAVEVGQFTIEACD</sequence>
<gene>
    <name evidence="2" type="ORF">GPLA_3243</name>
</gene>
<protein>
    <submittedName>
        <fullName evidence="2">Uncharacterized protein</fullName>
    </submittedName>
</protein>
<dbReference type="OrthoDB" id="7863671at2"/>
<accession>K6ZZF8</accession>
<feature type="transmembrane region" description="Helical" evidence="1">
    <location>
        <begin position="6"/>
        <end position="25"/>
    </location>
</feature>
<proteinExistence type="predicted"/>
<reference evidence="3" key="1">
    <citation type="journal article" date="2014" name="Environ. Microbiol.">
        <title>Comparative genomics of the marine bacterial genus Glaciecola reveals the high degree of genomic diversity and genomic characteristic for cold adaptation.</title>
        <authorList>
            <person name="Qin Q.L."/>
            <person name="Xie B.B."/>
            <person name="Yu Y."/>
            <person name="Shu Y.L."/>
            <person name="Rong J.C."/>
            <person name="Zhang Y.J."/>
            <person name="Zhao D.L."/>
            <person name="Chen X.L."/>
            <person name="Zhang X.Y."/>
            <person name="Chen B."/>
            <person name="Zhou B.C."/>
            <person name="Zhang Y.Z."/>
        </authorList>
    </citation>
    <scope>NUCLEOTIDE SEQUENCE [LARGE SCALE GENOMIC DNA]</scope>
    <source>
        <strain evidence="3">LMG 21857</strain>
    </source>
</reference>
<dbReference type="RefSeq" id="WP_007105899.1">
    <property type="nucleotide sequence ID" value="NZ_BAER01000093.1"/>
</dbReference>
<keyword evidence="3" id="KW-1185">Reference proteome</keyword>
<dbReference type="Proteomes" id="UP000006322">
    <property type="component" value="Unassembled WGS sequence"/>
</dbReference>
<dbReference type="GO" id="GO:0005886">
    <property type="term" value="C:plasma membrane"/>
    <property type="evidence" value="ECO:0007669"/>
    <property type="project" value="TreeGrafter"/>
</dbReference>
<feature type="transmembrane region" description="Helical" evidence="1">
    <location>
        <begin position="32"/>
        <end position="53"/>
    </location>
</feature>
<dbReference type="EMBL" id="BAER01000093">
    <property type="protein sequence ID" value="GAC34133.1"/>
    <property type="molecule type" value="Genomic_DNA"/>
</dbReference>
<dbReference type="PANTHER" id="PTHR33507:SF3">
    <property type="entry name" value="INNER MEMBRANE PROTEIN YBBJ"/>
    <property type="match status" value="1"/>
</dbReference>
<evidence type="ECO:0000256" key="1">
    <source>
        <dbReference type="SAM" id="Phobius"/>
    </source>
</evidence>
<comment type="caution">
    <text evidence="2">The sequence shown here is derived from an EMBL/GenBank/DDBJ whole genome shotgun (WGS) entry which is preliminary data.</text>
</comment>
<name>K6ZZF8_9ALTE</name>
<keyword evidence="1" id="KW-0812">Transmembrane</keyword>
<dbReference type="InterPro" id="IPR012340">
    <property type="entry name" value="NA-bd_OB-fold"/>
</dbReference>
<evidence type="ECO:0000313" key="2">
    <source>
        <dbReference type="EMBL" id="GAC34133.1"/>
    </source>
</evidence>
<evidence type="ECO:0000313" key="3">
    <source>
        <dbReference type="Proteomes" id="UP000006322"/>
    </source>
</evidence>
<dbReference type="PANTHER" id="PTHR33507">
    <property type="entry name" value="INNER MEMBRANE PROTEIN YBBJ"/>
    <property type="match status" value="1"/>
</dbReference>
<organism evidence="2 3">
    <name type="scientific">Paraglaciecola polaris LMG 21857</name>
    <dbReference type="NCBI Taxonomy" id="1129793"/>
    <lineage>
        <taxon>Bacteria</taxon>
        <taxon>Pseudomonadati</taxon>
        <taxon>Pseudomonadota</taxon>
        <taxon>Gammaproteobacteria</taxon>
        <taxon>Alteromonadales</taxon>
        <taxon>Alteromonadaceae</taxon>
        <taxon>Paraglaciecola</taxon>
    </lineage>
</organism>
<keyword evidence="1" id="KW-0472">Membrane</keyword>
<dbReference type="STRING" id="1129793.GPLA_3243"/>